<dbReference type="EMBL" id="JADGIK010000010">
    <property type="protein sequence ID" value="MBF0598225.1"/>
    <property type="molecule type" value="Genomic_DNA"/>
</dbReference>
<dbReference type="Proteomes" id="UP000608754">
    <property type="component" value="Unassembled WGS sequence"/>
</dbReference>
<name>A0A8J7KB46_9FLAO</name>
<keyword evidence="4" id="KW-1185">Reference proteome</keyword>
<dbReference type="InterPro" id="IPR048503">
    <property type="entry name" value="NamZ_C"/>
</dbReference>
<dbReference type="PANTHER" id="PTHR42915:SF1">
    <property type="entry name" value="PEPTIDOGLYCAN BETA-N-ACETYLMURAMIDASE NAMZ"/>
    <property type="match status" value="1"/>
</dbReference>
<dbReference type="RefSeq" id="WP_194183790.1">
    <property type="nucleotide sequence ID" value="NZ_JADGIK010000010.1"/>
</dbReference>
<organism evidence="3 4">
    <name type="scientific">Faecalibacter rhinopitheci</name>
    <dbReference type="NCBI Taxonomy" id="2779678"/>
    <lineage>
        <taxon>Bacteria</taxon>
        <taxon>Pseudomonadati</taxon>
        <taxon>Bacteroidota</taxon>
        <taxon>Flavobacteriia</taxon>
        <taxon>Flavobacteriales</taxon>
        <taxon>Weeksellaceae</taxon>
        <taxon>Faecalibacter</taxon>
    </lineage>
</organism>
<dbReference type="Gene3D" id="3.90.1150.140">
    <property type="match status" value="1"/>
</dbReference>
<dbReference type="InterPro" id="IPR048502">
    <property type="entry name" value="NamZ_N"/>
</dbReference>
<dbReference type="Pfam" id="PF07075">
    <property type="entry name" value="NamZ_N"/>
    <property type="match status" value="1"/>
</dbReference>
<dbReference type="AlphaFoldDB" id="A0A8J7KB46"/>
<protein>
    <submittedName>
        <fullName evidence="3">DUF1343 domain-containing protein</fullName>
    </submittedName>
</protein>
<gene>
    <name evidence="3" type="ORF">IM532_12375</name>
</gene>
<comment type="caution">
    <text evidence="3">The sequence shown here is derived from an EMBL/GenBank/DDBJ whole genome shotgun (WGS) entry which is preliminary data.</text>
</comment>
<evidence type="ECO:0000259" key="2">
    <source>
        <dbReference type="Pfam" id="PF20732"/>
    </source>
</evidence>
<dbReference type="InterPro" id="IPR008302">
    <property type="entry name" value="NamZ"/>
</dbReference>
<dbReference type="PIRSF" id="PIRSF016719">
    <property type="entry name" value="UCP016719"/>
    <property type="match status" value="1"/>
</dbReference>
<evidence type="ECO:0000259" key="1">
    <source>
        <dbReference type="Pfam" id="PF07075"/>
    </source>
</evidence>
<accession>A0A8J7KB46</accession>
<dbReference type="PANTHER" id="PTHR42915">
    <property type="entry name" value="HYPOTHETICAL 460 KDA PROTEIN IN FEUA-SIGW INTERGENIC REGION [PRECURSOR]"/>
    <property type="match status" value="1"/>
</dbReference>
<evidence type="ECO:0000313" key="3">
    <source>
        <dbReference type="EMBL" id="MBF0598225.1"/>
    </source>
</evidence>
<feature type="domain" description="Peptidoglycan beta-N-acetylmuramidase NamZ C-terminal" evidence="2">
    <location>
        <begin position="279"/>
        <end position="418"/>
    </location>
</feature>
<dbReference type="Gene3D" id="3.40.50.12170">
    <property type="entry name" value="Uncharacterised protein PF07075, DUF1343"/>
    <property type="match status" value="1"/>
</dbReference>
<feature type="domain" description="Peptidoglycan beta-N-acetylmuramidase NamZ N-terminal" evidence="1">
    <location>
        <begin position="65"/>
        <end position="274"/>
    </location>
</feature>
<proteinExistence type="predicted"/>
<dbReference type="GO" id="GO:0033922">
    <property type="term" value="F:peptidoglycan beta-N-acetylmuramidase activity"/>
    <property type="evidence" value="ECO:0007669"/>
    <property type="project" value="InterPro"/>
</dbReference>
<evidence type="ECO:0000313" key="4">
    <source>
        <dbReference type="Proteomes" id="UP000608754"/>
    </source>
</evidence>
<sequence length="420" mass="47664">MKKLVKYTSIALLLSTPIFSISQTKNYETEFANPKKNVKFVYGLEIGLGAENTEAYLHLLKDKKIGVISNQTGILRASKKNIDYSENTIHLVDFLLGQKINVVKIYSPEHGFRGDADAGAKVKSGVDTKTGLPIVSLYGNNRKPTPDQIKDVDILVFDMQDVGARFYTYISTLHYVMEAAAENGKKIIVLDRPNPNAHYIDGPVMQQEFTSFVGMHKVPIVYGMTIGEYAQMINGEGWLKNKIKADLQVIPLKDYTHNTRYSLPVKPSPNLPNDRSINLYPSVCLFEGTNVNEGRGTDFQFQVYGSPYLKNMPFQYTPVSKPGATSPKFKDEVCYGEDLSDELYMDEISLQWLITAYKNNTKQPFWTLNGKKLWIDQLSGSADLRKQIEAGWSEERIKATWQKDLEDFKKVRAKYLIYQD</sequence>
<reference evidence="3" key="1">
    <citation type="submission" date="2020-10" db="EMBL/GenBank/DDBJ databases">
        <authorList>
            <person name="Lu T."/>
            <person name="Wang Q."/>
            <person name="Han X."/>
        </authorList>
    </citation>
    <scope>NUCLEOTIDE SEQUENCE</scope>
    <source>
        <strain evidence="3">WQ 117</strain>
    </source>
</reference>
<dbReference type="Pfam" id="PF20732">
    <property type="entry name" value="NamZ_C"/>
    <property type="match status" value="1"/>
</dbReference>